<accession>A0A7Y9HHQ2</accession>
<reference evidence="3 4" key="1">
    <citation type="submission" date="2020-07" db="EMBL/GenBank/DDBJ databases">
        <title>Sequencing the genomes of 1000 actinobacteria strains.</title>
        <authorList>
            <person name="Klenk H.-P."/>
        </authorList>
    </citation>
    <scope>NUCLEOTIDE SEQUENCE [LARGE SCALE GENOMIC DNA]</scope>
    <source>
        <strain evidence="3 4">DSM 41455</strain>
    </source>
</reference>
<dbReference type="Gene3D" id="1.10.260.40">
    <property type="entry name" value="lambda repressor-like DNA-binding domains"/>
    <property type="match status" value="1"/>
</dbReference>
<dbReference type="SUPFAM" id="SSF47413">
    <property type="entry name" value="lambda repressor-like DNA-binding domains"/>
    <property type="match status" value="1"/>
</dbReference>
<evidence type="ECO:0000313" key="3">
    <source>
        <dbReference type="EMBL" id="NYE44779.1"/>
    </source>
</evidence>
<evidence type="ECO:0000259" key="2">
    <source>
        <dbReference type="PROSITE" id="PS50943"/>
    </source>
</evidence>
<dbReference type="GO" id="GO:0005829">
    <property type="term" value="C:cytosol"/>
    <property type="evidence" value="ECO:0007669"/>
    <property type="project" value="TreeGrafter"/>
</dbReference>
<comment type="caution">
    <text evidence="3">The sequence shown here is derived from an EMBL/GenBank/DDBJ whole genome shotgun (WGS) entry which is preliminary data.</text>
</comment>
<dbReference type="RefSeq" id="WP_179764388.1">
    <property type="nucleotide sequence ID" value="NZ_BAAAUE010000021.1"/>
</dbReference>
<dbReference type="GO" id="GO:0003677">
    <property type="term" value="F:DNA binding"/>
    <property type="evidence" value="ECO:0007669"/>
    <property type="project" value="UniProtKB-KW"/>
</dbReference>
<sequence length="306" mass="32823">MTDLPTLPTGALILAARQRDGRPQAAIAGLCGISTDYLSQIERGLKQPSGEVLAALAAELQVKAGTLLGDAEARPAKAGPPVAARSAVVQALLQRHDAARGPVLAAELRARVERAWKVWQTSPHRFTEAEALLLDLIRTVEGSLRASRPGTDTAERREVLRVSADLYGLLRSYYRRIGRLDLSLMVTDRALRAAEDADDPLRIASARWNLGHVLLSQPGSEQDAVDVAIAASRDLAAAVDSSAAAAVRGALELVAVVADARGRRPWAARDRLARRAVPLARQSWVKQTVTNRCPAPSWDNIALITS</sequence>
<dbReference type="Pfam" id="PF01381">
    <property type="entry name" value="HTH_3"/>
    <property type="match status" value="1"/>
</dbReference>
<proteinExistence type="predicted"/>
<dbReference type="PROSITE" id="PS50943">
    <property type="entry name" value="HTH_CROC1"/>
    <property type="match status" value="1"/>
</dbReference>
<dbReference type="EMBL" id="JACCCF010000001">
    <property type="protein sequence ID" value="NYE44779.1"/>
    <property type="molecule type" value="Genomic_DNA"/>
</dbReference>
<dbReference type="SMART" id="SM00530">
    <property type="entry name" value="HTH_XRE"/>
    <property type="match status" value="1"/>
</dbReference>
<dbReference type="PANTHER" id="PTHR46797">
    <property type="entry name" value="HTH-TYPE TRANSCRIPTIONAL REGULATOR"/>
    <property type="match status" value="1"/>
</dbReference>
<dbReference type="PANTHER" id="PTHR46797:SF1">
    <property type="entry name" value="METHYLPHOSPHONATE SYNTHASE"/>
    <property type="match status" value="1"/>
</dbReference>
<keyword evidence="1" id="KW-0238">DNA-binding</keyword>
<organism evidence="3 4">
    <name type="scientific">Streptomyces fulvorobeus</name>
    <dbReference type="NCBI Taxonomy" id="284028"/>
    <lineage>
        <taxon>Bacteria</taxon>
        <taxon>Bacillati</taxon>
        <taxon>Actinomycetota</taxon>
        <taxon>Actinomycetes</taxon>
        <taxon>Kitasatosporales</taxon>
        <taxon>Streptomycetaceae</taxon>
        <taxon>Streptomyces</taxon>
    </lineage>
</organism>
<evidence type="ECO:0000256" key="1">
    <source>
        <dbReference type="ARBA" id="ARBA00023125"/>
    </source>
</evidence>
<gene>
    <name evidence="3" type="ORF">HEB29_005790</name>
</gene>
<evidence type="ECO:0000313" key="4">
    <source>
        <dbReference type="Proteomes" id="UP000530403"/>
    </source>
</evidence>
<dbReference type="InterPro" id="IPR001387">
    <property type="entry name" value="Cro/C1-type_HTH"/>
</dbReference>
<dbReference type="InterPro" id="IPR010982">
    <property type="entry name" value="Lambda_DNA-bd_dom_sf"/>
</dbReference>
<dbReference type="Proteomes" id="UP000530403">
    <property type="component" value="Unassembled WGS sequence"/>
</dbReference>
<dbReference type="InterPro" id="IPR050807">
    <property type="entry name" value="TransReg_Diox_bact_type"/>
</dbReference>
<name>A0A7Y9HHQ2_9ACTN</name>
<dbReference type="GO" id="GO:0003700">
    <property type="term" value="F:DNA-binding transcription factor activity"/>
    <property type="evidence" value="ECO:0007669"/>
    <property type="project" value="TreeGrafter"/>
</dbReference>
<dbReference type="CDD" id="cd00093">
    <property type="entry name" value="HTH_XRE"/>
    <property type="match status" value="1"/>
</dbReference>
<dbReference type="AlphaFoldDB" id="A0A7Y9HHQ2"/>
<protein>
    <submittedName>
        <fullName evidence="3">Transcriptional regulator with XRE-family HTH domain</fullName>
    </submittedName>
</protein>
<feature type="domain" description="HTH cro/C1-type" evidence="2">
    <location>
        <begin position="13"/>
        <end position="67"/>
    </location>
</feature>